<feature type="transmembrane region" description="Helical" evidence="1">
    <location>
        <begin position="42"/>
        <end position="63"/>
    </location>
</feature>
<accession>A0ABS2N8A7</accession>
<keyword evidence="1" id="KW-0472">Membrane</keyword>
<name>A0ABS2N8A7_9BACI</name>
<keyword evidence="1" id="KW-1133">Transmembrane helix</keyword>
<reference evidence="2 3" key="1">
    <citation type="submission" date="2021-01" db="EMBL/GenBank/DDBJ databases">
        <title>Genomic Encyclopedia of Type Strains, Phase IV (KMG-IV): sequencing the most valuable type-strain genomes for metagenomic binning, comparative biology and taxonomic classification.</title>
        <authorList>
            <person name="Goeker M."/>
        </authorList>
    </citation>
    <scope>NUCLEOTIDE SEQUENCE [LARGE SCALE GENOMIC DNA]</scope>
    <source>
        <strain evidence="2 3">DSM 24834</strain>
    </source>
</reference>
<dbReference type="EMBL" id="JAFBDZ010000001">
    <property type="protein sequence ID" value="MBM7583826.1"/>
    <property type="molecule type" value="Genomic_DNA"/>
</dbReference>
<keyword evidence="1" id="KW-0812">Transmembrane</keyword>
<dbReference type="Proteomes" id="UP001646157">
    <property type="component" value="Unassembled WGS sequence"/>
</dbReference>
<sequence length="80" mass="9101">MIFNLITLSFVLRSGVLAVIKTYLILEYGVEAFDKGIIVRQVLSWLLTGISVLGFLYIGKIINDSPELIEKVRKKMEVRD</sequence>
<keyword evidence="3" id="KW-1185">Reference proteome</keyword>
<organism evidence="2 3">
    <name type="scientific">Rossellomorea pakistanensis</name>
    <dbReference type="NCBI Taxonomy" id="992288"/>
    <lineage>
        <taxon>Bacteria</taxon>
        <taxon>Bacillati</taxon>
        <taxon>Bacillota</taxon>
        <taxon>Bacilli</taxon>
        <taxon>Bacillales</taxon>
        <taxon>Bacillaceae</taxon>
        <taxon>Rossellomorea</taxon>
    </lineage>
</organism>
<dbReference type="RefSeq" id="WP_239587347.1">
    <property type="nucleotide sequence ID" value="NZ_JAFBDZ010000001.1"/>
</dbReference>
<evidence type="ECO:0000313" key="3">
    <source>
        <dbReference type="Proteomes" id="UP001646157"/>
    </source>
</evidence>
<gene>
    <name evidence="2" type="ORF">JOC86_000363</name>
</gene>
<evidence type="ECO:0000313" key="2">
    <source>
        <dbReference type="EMBL" id="MBM7583826.1"/>
    </source>
</evidence>
<evidence type="ECO:0000256" key="1">
    <source>
        <dbReference type="SAM" id="Phobius"/>
    </source>
</evidence>
<comment type="caution">
    <text evidence="2">The sequence shown here is derived from an EMBL/GenBank/DDBJ whole genome shotgun (WGS) entry which is preliminary data.</text>
</comment>
<protein>
    <submittedName>
        <fullName evidence="2">Uncharacterized protein</fullName>
    </submittedName>
</protein>
<proteinExistence type="predicted"/>